<comment type="subcellular location">
    <subcellularLocation>
        <location evidence="4">Mitochondrion</location>
    </subcellularLocation>
</comment>
<dbReference type="GO" id="GO:0009249">
    <property type="term" value="P:protein lipoylation"/>
    <property type="evidence" value="ECO:0007669"/>
    <property type="project" value="TreeGrafter"/>
</dbReference>
<dbReference type="PROSITE" id="PS50968">
    <property type="entry name" value="BIOTINYL_LIPOYL"/>
    <property type="match status" value="1"/>
</dbReference>
<feature type="signal peptide" evidence="5">
    <location>
        <begin position="1"/>
        <end position="17"/>
    </location>
</feature>
<evidence type="ECO:0000256" key="2">
    <source>
        <dbReference type="ARBA" id="ARBA00022823"/>
    </source>
</evidence>
<dbReference type="EMBL" id="JASPKY010000289">
    <property type="protein sequence ID" value="KAK9710754.1"/>
    <property type="molecule type" value="Genomic_DNA"/>
</dbReference>
<dbReference type="HAMAP" id="MF_00272">
    <property type="entry name" value="GcvH"/>
    <property type="match status" value="1"/>
</dbReference>
<evidence type="ECO:0000256" key="4">
    <source>
        <dbReference type="RuleBase" id="RU364055"/>
    </source>
</evidence>
<accession>A0AAW1JZ66</accession>
<dbReference type="Gene3D" id="2.40.50.100">
    <property type="match status" value="1"/>
</dbReference>
<evidence type="ECO:0000313" key="7">
    <source>
        <dbReference type="EMBL" id="KAK9710754.1"/>
    </source>
</evidence>
<dbReference type="Proteomes" id="UP001458880">
    <property type="component" value="Unassembled WGS sequence"/>
</dbReference>
<comment type="cofactor">
    <cofactor evidence="4">
        <name>(R)-lipoate</name>
        <dbReference type="ChEBI" id="CHEBI:83088"/>
    </cofactor>
    <text evidence="4">Binds 1 lipoyl cofactor covalently.</text>
</comment>
<dbReference type="CDD" id="cd06848">
    <property type="entry name" value="GCS_H"/>
    <property type="match status" value="1"/>
</dbReference>
<dbReference type="InterPro" id="IPR000089">
    <property type="entry name" value="Biotin_lipoyl"/>
</dbReference>
<comment type="function">
    <text evidence="4">The H protein shuttles the methylamine group of glycine from the P protein to the T protein.</text>
</comment>
<protein>
    <recommendedName>
        <fullName evidence="4">Glycine cleavage system H protein</fullName>
    </recommendedName>
</protein>
<dbReference type="InterPro" id="IPR011053">
    <property type="entry name" value="Single_hybrid_motif"/>
</dbReference>
<dbReference type="AlphaFoldDB" id="A0AAW1JZ66"/>
<comment type="similarity">
    <text evidence="1 4">Belongs to the GcvH family.</text>
</comment>
<dbReference type="GO" id="GO:0019464">
    <property type="term" value="P:glycine decarboxylation via glycine cleavage system"/>
    <property type="evidence" value="ECO:0007669"/>
    <property type="project" value="UniProtKB-UniRule"/>
</dbReference>
<dbReference type="Pfam" id="PF01597">
    <property type="entry name" value="GCV_H"/>
    <property type="match status" value="1"/>
</dbReference>
<reference evidence="7 8" key="1">
    <citation type="journal article" date="2024" name="BMC Genomics">
        <title>De novo assembly and annotation of Popillia japonica's genome with initial clues to its potential as an invasive pest.</title>
        <authorList>
            <person name="Cucini C."/>
            <person name="Boschi S."/>
            <person name="Funari R."/>
            <person name="Cardaioli E."/>
            <person name="Iannotti N."/>
            <person name="Marturano G."/>
            <person name="Paoli F."/>
            <person name="Bruttini M."/>
            <person name="Carapelli A."/>
            <person name="Frati F."/>
            <person name="Nardi F."/>
        </authorList>
    </citation>
    <scope>NUCLEOTIDE SEQUENCE [LARGE SCALE GENOMIC DNA]</scope>
    <source>
        <strain evidence="7">DMR45628</strain>
    </source>
</reference>
<sequence length="205" mass="23320">MLCRILTKLTALKIFLSVKVIEKAPYQSCTTLKYKIKLPKVIEMFTAKLMQHGYRISDVVRSLNPYSGNKRYISIQRFCLLTRFYTDKHEWVEINDKIGTIGISNYAQEALGDVVYAQLPEVSANLKQHDECGALESVKAASELYSPVSGSVKEKNAAVEETPSLINTSCYDKGWLFKVELSNNDEIKGLMTEDQYKEFLKSNKQ</sequence>
<dbReference type="SUPFAM" id="SSF51230">
    <property type="entry name" value="Single hybrid motif"/>
    <property type="match status" value="1"/>
</dbReference>
<dbReference type="NCBIfam" id="NF002270">
    <property type="entry name" value="PRK01202.1"/>
    <property type="match status" value="1"/>
</dbReference>
<comment type="caution">
    <text evidence="7">The sequence shown here is derived from an EMBL/GenBank/DDBJ whole genome shotgun (WGS) entry which is preliminary data.</text>
</comment>
<feature type="domain" description="Lipoyl-binding" evidence="6">
    <location>
        <begin position="98"/>
        <end position="180"/>
    </location>
</feature>
<evidence type="ECO:0000256" key="5">
    <source>
        <dbReference type="SAM" id="SignalP"/>
    </source>
</evidence>
<dbReference type="InterPro" id="IPR033753">
    <property type="entry name" value="GCV_H/Fam206"/>
</dbReference>
<dbReference type="NCBIfam" id="TIGR00527">
    <property type="entry name" value="gcvH"/>
    <property type="match status" value="1"/>
</dbReference>
<keyword evidence="5" id="KW-0732">Signal</keyword>
<dbReference type="GO" id="GO:0005960">
    <property type="term" value="C:glycine cleavage complex"/>
    <property type="evidence" value="ECO:0007669"/>
    <property type="project" value="UniProtKB-UniRule"/>
</dbReference>
<evidence type="ECO:0000313" key="8">
    <source>
        <dbReference type="Proteomes" id="UP001458880"/>
    </source>
</evidence>
<dbReference type="GO" id="GO:0005739">
    <property type="term" value="C:mitochondrion"/>
    <property type="evidence" value="ECO:0007669"/>
    <property type="project" value="UniProtKB-SubCell"/>
</dbReference>
<keyword evidence="8" id="KW-1185">Reference proteome</keyword>
<organism evidence="7 8">
    <name type="scientific">Popillia japonica</name>
    <name type="common">Japanese beetle</name>
    <dbReference type="NCBI Taxonomy" id="7064"/>
    <lineage>
        <taxon>Eukaryota</taxon>
        <taxon>Metazoa</taxon>
        <taxon>Ecdysozoa</taxon>
        <taxon>Arthropoda</taxon>
        <taxon>Hexapoda</taxon>
        <taxon>Insecta</taxon>
        <taxon>Pterygota</taxon>
        <taxon>Neoptera</taxon>
        <taxon>Endopterygota</taxon>
        <taxon>Coleoptera</taxon>
        <taxon>Polyphaga</taxon>
        <taxon>Scarabaeiformia</taxon>
        <taxon>Scarabaeidae</taxon>
        <taxon>Rutelinae</taxon>
        <taxon>Popillia</taxon>
    </lineage>
</organism>
<evidence type="ECO:0000256" key="1">
    <source>
        <dbReference type="ARBA" id="ARBA00009249"/>
    </source>
</evidence>
<gene>
    <name evidence="7" type="ORF">QE152_g25846</name>
</gene>
<keyword evidence="2 3" id="KW-0450">Lipoyl</keyword>
<dbReference type="PANTHER" id="PTHR11715">
    <property type="entry name" value="GLYCINE CLEAVAGE SYSTEM H PROTEIN"/>
    <property type="match status" value="1"/>
</dbReference>
<keyword evidence="4" id="KW-0496">Mitochondrion</keyword>
<dbReference type="InterPro" id="IPR017453">
    <property type="entry name" value="GCV_H_sub"/>
</dbReference>
<comment type="subunit">
    <text evidence="4">The glycine cleavage system is composed of four proteins: P, T, L and H.</text>
</comment>
<proteinExistence type="inferred from homology"/>
<keyword evidence="4" id="KW-0809">Transit peptide</keyword>
<dbReference type="PANTHER" id="PTHR11715:SF3">
    <property type="entry name" value="GLYCINE CLEAVAGE SYSTEM H PROTEIN-RELATED"/>
    <property type="match status" value="1"/>
</dbReference>
<name>A0AAW1JZ66_POPJA</name>
<feature type="chain" id="PRO_5043654352" description="Glycine cleavage system H protein" evidence="5">
    <location>
        <begin position="18"/>
        <end position="205"/>
    </location>
</feature>
<evidence type="ECO:0000259" key="6">
    <source>
        <dbReference type="PROSITE" id="PS50968"/>
    </source>
</evidence>
<feature type="modified residue" description="N6-lipoyllysine" evidence="3">
    <location>
        <position position="139"/>
    </location>
</feature>
<evidence type="ECO:0000256" key="3">
    <source>
        <dbReference type="PIRSR" id="PIRSR617453-50"/>
    </source>
</evidence>
<dbReference type="InterPro" id="IPR002930">
    <property type="entry name" value="GCV_H"/>
</dbReference>